<name>A0A1W2DN98_9BACT</name>
<protein>
    <submittedName>
        <fullName evidence="5">Transcriptional regulator, GntR family</fullName>
    </submittedName>
</protein>
<sequence length="212" mass="24758">MGIRRMFFNNEIIPGQKISYRDLAERLGMSPTPIIQALKRLEFQGLVRHEPNCGYYTENISIEEITEIYDFRKIIEVALVEKTIQRMTAGKLAKLKKSLDSHLCAVRDIYFKDRLIRDREFHMFLAELSGCTLQINTLRHLFDLLYLKYRGNILFVTPMDTVDDQHTKIYEHIADRDIKGAQQILGQHILNVKKHALISINRVIEQKSAPMI</sequence>
<dbReference type="PROSITE" id="PS50949">
    <property type="entry name" value="HTH_GNTR"/>
    <property type="match status" value="1"/>
</dbReference>
<dbReference type="PRINTS" id="PR00033">
    <property type="entry name" value="HTHASNC"/>
</dbReference>
<keyword evidence="6" id="KW-1185">Reference proteome</keyword>
<feature type="domain" description="HTH gntR-type" evidence="4">
    <location>
        <begin position="1"/>
        <end position="60"/>
    </location>
</feature>
<dbReference type="InterPro" id="IPR011711">
    <property type="entry name" value="GntR_C"/>
</dbReference>
<proteinExistence type="predicted"/>
<evidence type="ECO:0000256" key="2">
    <source>
        <dbReference type="ARBA" id="ARBA00023125"/>
    </source>
</evidence>
<keyword evidence="1" id="KW-0805">Transcription regulation</keyword>
<dbReference type="Pfam" id="PF07729">
    <property type="entry name" value="FCD"/>
    <property type="match status" value="1"/>
</dbReference>
<dbReference type="EMBL" id="FWXY01000019">
    <property type="protein sequence ID" value="SMC98863.1"/>
    <property type="molecule type" value="Genomic_DNA"/>
</dbReference>
<dbReference type="Gene3D" id="1.10.10.10">
    <property type="entry name" value="Winged helix-like DNA-binding domain superfamily/Winged helix DNA-binding domain"/>
    <property type="match status" value="1"/>
</dbReference>
<evidence type="ECO:0000256" key="3">
    <source>
        <dbReference type="ARBA" id="ARBA00023163"/>
    </source>
</evidence>
<keyword evidence="2" id="KW-0238">DNA-binding</keyword>
<dbReference type="InterPro" id="IPR000485">
    <property type="entry name" value="AsnC-type_HTH_dom"/>
</dbReference>
<evidence type="ECO:0000313" key="6">
    <source>
        <dbReference type="Proteomes" id="UP000192418"/>
    </source>
</evidence>
<reference evidence="5 6" key="1">
    <citation type="submission" date="2017-04" db="EMBL/GenBank/DDBJ databases">
        <authorList>
            <person name="Afonso C.L."/>
            <person name="Miller P.J."/>
            <person name="Scott M.A."/>
            <person name="Spackman E."/>
            <person name="Goraichik I."/>
            <person name="Dimitrov K.M."/>
            <person name="Suarez D.L."/>
            <person name="Swayne D.E."/>
        </authorList>
    </citation>
    <scope>NUCLEOTIDE SEQUENCE [LARGE SCALE GENOMIC DNA]</scope>
    <source>
        <strain evidence="5 6">DSM 3385</strain>
    </source>
</reference>
<dbReference type="SUPFAM" id="SSF48008">
    <property type="entry name" value="GntR ligand-binding domain-like"/>
    <property type="match status" value="1"/>
</dbReference>
<dbReference type="GO" id="GO:0043565">
    <property type="term" value="F:sequence-specific DNA binding"/>
    <property type="evidence" value="ECO:0007669"/>
    <property type="project" value="InterPro"/>
</dbReference>
<evidence type="ECO:0000259" key="4">
    <source>
        <dbReference type="PROSITE" id="PS50949"/>
    </source>
</evidence>
<dbReference type="GO" id="GO:0003700">
    <property type="term" value="F:DNA-binding transcription factor activity"/>
    <property type="evidence" value="ECO:0007669"/>
    <property type="project" value="InterPro"/>
</dbReference>
<organism evidence="5 6">
    <name type="scientific">Desulfocicer vacuolatum DSM 3385</name>
    <dbReference type="NCBI Taxonomy" id="1121400"/>
    <lineage>
        <taxon>Bacteria</taxon>
        <taxon>Pseudomonadati</taxon>
        <taxon>Thermodesulfobacteriota</taxon>
        <taxon>Desulfobacteria</taxon>
        <taxon>Desulfobacterales</taxon>
        <taxon>Desulfobacteraceae</taxon>
        <taxon>Desulfocicer</taxon>
    </lineage>
</organism>
<dbReference type="InterPro" id="IPR000524">
    <property type="entry name" value="Tscrpt_reg_HTH_GntR"/>
</dbReference>
<evidence type="ECO:0000256" key="1">
    <source>
        <dbReference type="ARBA" id="ARBA00023015"/>
    </source>
</evidence>
<dbReference type="PANTHER" id="PTHR43537:SF5">
    <property type="entry name" value="UXU OPERON TRANSCRIPTIONAL REGULATOR"/>
    <property type="match status" value="1"/>
</dbReference>
<dbReference type="STRING" id="1121400.SAMN02746065_1199"/>
<dbReference type="SMART" id="SM00895">
    <property type="entry name" value="FCD"/>
    <property type="match status" value="1"/>
</dbReference>
<dbReference type="Pfam" id="PF00392">
    <property type="entry name" value="GntR"/>
    <property type="match status" value="1"/>
</dbReference>
<dbReference type="AlphaFoldDB" id="A0A1W2DN98"/>
<dbReference type="Proteomes" id="UP000192418">
    <property type="component" value="Unassembled WGS sequence"/>
</dbReference>
<dbReference type="InterPro" id="IPR008920">
    <property type="entry name" value="TF_FadR/GntR_C"/>
</dbReference>
<accession>A0A1W2DN98</accession>
<dbReference type="PANTHER" id="PTHR43537">
    <property type="entry name" value="TRANSCRIPTIONAL REGULATOR, GNTR FAMILY"/>
    <property type="match status" value="1"/>
</dbReference>
<dbReference type="InterPro" id="IPR036388">
    <property type="entry name" value="WH-like_DNA-bd_sf"/>
</dbReference>
<dbReference type="Gene3D" id="1.20.120.530">
    <property type="entry name" value="GntR ligand-binding domain-like"/>
    <property type="match status" value="1"/>
</dbReference>
<dbReference type="SUPFAM" id="SSF46785">
    <property type="entry name" value="Winged helix' DNA-binding domain"/>
    <property type="match status" value="1"/>
</dbReference>
<dbReference type="SMART" id="SM00345">
    <property type="entry name" value="HTH_GNTR"/>
    <property type="match status" value="1"/>
</dbReference>
<evidence type="ECO:0000313" key="5">
    <source>
        <dbReference type="EMBL" id="SMC98863.1"/>
    </source>
</evidence>
<dbReference type="InterPro" id="IPR036390">
    <property type="entry name" value="WH_DNA-bd_sf"/>
</dbReference>
<keyword evidence="3" id="KW-0804">Transcription</keyword>
<gene>
    <name evidence="5" type="ORF">SAMN02746065_1199</name>
</gene>